<dbReference type="Pfam" id="PF01195">
    <property type="entry name" value="Pept_tRNA_hydro"/>
    <property type="match status" value="1"/>
</dbReference>
<feature type="site" description="Stabilizes the basic form of H active site to accept a proton" evidence="4">
    <location>
        <position position="91"/>
    </location>
</feature>
<keyword evidence="2 4" id="KW-0378">Hydrolase</keyword>
<name>A0A933SCI8_UNCEI</name>
<comment type="subcellular location">
    <subcellularLocation>
        <location evidence="4">Cytoplasm</location>
    </subcellularLocation>
</comment>
<evidence type="ECO:0000313" key="6">
    <source>
        <dbReference type="Proteomes" id="UP000696931"/>
    </source>
</evidence>
<comment type="function">
    <text evidence="4">Catalyzes the release of premature peptidyl moieties from peptidyl-tRNA molecules trapped in stalled 50S ribosomal subunits, and thus maintains levels of free tRNAs and 50S ribosomes.</text>
</comment>
<dbReference type="SUPFAM" id="SSF53178">
    <property type="entry name" value="Peptidyl-tRNA hydrolase-like"/>
    <property type="match status" value="1"/>
</dbReference>
<dbReference type="HAMAP" id="MF_00083">
    <property type="entry name" value="Pept_tRNA_hydro_bact"/>
    <property type="match status" value="1"/>
</dbReference>
<dbReference type="GO" id="GO:0072344">
    <property type="term" value="P:rescue of stalled ribosome"/>
    <property type="evidence" value="ECO:0007669"/>
    <property type="project" value="UniProtKB-UniRule"/>
</dbReference>
<feature type="binding site" evidence="4">
    <location>
        <position position="64"/>
    </location>
    <ligand>
        <name>tRNA</name>
        <dbReference type="ChEBI" id="CHEBI:17843"/>
    </ligand>
</feature>
<dbReference type="AlphaFoldDB" id="A0A933SCI8"/>
<dbReference type="InterPro" id="IPR036416">
    <property type="entry name" value="Pept_tRNA_hydro_sf"/>
</dbReference>
<gene>
    <name evidence="4" type="primary">pth</name>
    <name evidence="5" type="ORF">HZA61_11100</name>
</gene>
<dbReference type="CDD" id="cd00462">
    <property type="entry name" value="PTH"/>
    <property type="match status" value="1"/>
</dbReference>
<evidence type="ECO:0000256" key="1">
    <source>
        <dbReference type="ARBA" id="ARBA00022555"/>
    </source>
</evidence>
<dbReference type="PANTHER" id="PTHR17224">
    <property type="entry name" value="PEPTIDYL-TRNA HYDROLASE"/>
    <property type="match status" value="1"/>
</dbReference>
<keyword evidence="1 4" id="KW-0820">tRNA-binding</keyword>
<comment type="subunit">
    <text evidence="4">Monomer.</text>
</comment>
<comment type="caution">
    <text evidence="5">The sequence shown here is derived from an EMBL/GenBank/DDBJ whole genome shotgun (WGS) entry which is preliminary data.</text>
</comment>
<organism evidence="5 6">
    <name type="scientific">Eiseniibacteriota bacterium</name>
    <dbReference type="NCBI Taxonomy" id="2212470"/>
    <lineage>
        <taxon>Bacteria</taxon>
        <taxon>Candidatus Eiseniibacteriota</taxon>
    </lineage>
</organism>
<dbReference type="PANTHER" id="PTHR17224:SF1">
    <property type="entry name" value="PEPTIDYL-TRNA HYDROLASE"/>
    <property type="match status" value="1"/>
</dbReference>
<evidence type="ECO:0000256" key="2">
    <source>
        <dbReference type="ARBA" id="ARBA00022801"/>
    </source>
</evidence>
<feature type="active site" description="Proton acceptor" evidence="4">
    <location>
        <position position="19"/>
    </location>
</feature>
<feature type="binding site" evidence="4">
    <location>
        <position position="14"/>
    </location>
    <ligand>
        <name>tRNA</name>
        <dbReference type="ChEBI" id="CHEBI:17843"/>
    </ligand>
</feature>
<comment type="caution">
    <text evidence="4">Lacks conserved residue(s) required for the propagation of feature annotation.</text>
</comment>
<evidence type="ECO:0000256" key="3">
    <source>
        <dbReference type="ARBA" id="ARBA00022884"/>
    </source>
</evidence>
<dbReference type="GO" id="GO:0006515">
    <property type="term" value="P:protein quality control for misfolded or incompletely synthesized proteins"/>
    <property type="evidence" value="ECO:0007669"/>
    <property type="project" value="UniProtKB-UniRule"/>
</dbReference>
<dbReference type="EC" id="3.1.1.29" evidence="4"/>
<reference evidence="5" key="1">
    <citation type="submission" date="2020-07" db="EMBL/GenBank/DDBJ databases">
        <title>Huge and variable diversity of episymbiotic CPR bacteria and DPANN archaea in groundwater ecosystems.</title>
        <authorList>
            <person name="He C.Y."/>
            <person name="Keren R."/>
            <person name="Whittaker M."/>
            <person name="Farag I.F."/>
            <person name="Doudna J."/>
            <person name="Cate J.H.D."/>
            <person name="Banfield J.F."/>
        </authorList>
    </citation>
    <scope>NUCLEOTIDE SEQUENCE</scope>
    <source>
        <strain evidence="5">NC_groundwater_1813_Pr3_B-0.1um_71_17</strain>
    </source>
</reference>
<comment type="catalytic activity">
    <reaction evidence="4">
        <text>an N-acyl-L-alpha-aminoacyl-tRNA + H2O = an N-acyl-L-amino acid + a tRNA + H(+)</text>
        <dbReference type="Rhea" id="RHEA:54448"/>
        <dbReference type="Rhea" id="RHEA-COMP:10123"/>
        <dbReference type="Rhea" id="RHEA-COMP:13883"/>
        <dbReference type="ChEBI" id="CHEBI:15377"/>
        <dbReference type="ChEBI" id="CHEBI:15378"/>
        <dbReference type="ChEBI" id="CHEBI:59874"/>
        <dbReference type="ChEBI" id="CHEBI:78442"/>
        <dbReference type="ChEBI" id="CHEBI:138191"/>
        <dbReference type="EC" id="3.1.1.29"/>
    </reaction>
</comment>
<protein>
    <recommendedName>
        <fullName evidence="4">Peptidyl-tRNA hydrolase</fullName>
        <shortName evidence="4">Pth</shortName>
        <ecNumber evidence="4">3.1.1.29</ecNumber>
    </recommendedName>
</protein>
<comment type="function">
    <text evidence="4">Hydrolyzes ribosome-free peptidyl-tRNAs (with 1 or more amino acids incorporated), which drop off the ribosome during protein synthesis, or as a result of ribosome stalling.</text>
</comment>
<dbReference type="NCBIfam" id="TIGR00447">
    <property type="entry name" value="pth"/>
    <property type="match status" value="1"/>
</dbReference>
<proteinExistence type="inferred from homology"/>
<dbReference type="GO" id="GO:0005737">
    <property type="term" value="C:cytoplasm"/>
    <property type="evidence" value="ECO:0007669"/>
    <property type="project" value="UniProtKB-SubCell"/>
</dbReference>
<dbReference type="GO" id="GO:0004045">
    <property type="term" value="F:peptidyl-tRNA hydrolase activity"/>
    <property type="evidence" value="ECO:0007669"/>
    <property type="project" value="UniProtKB-UniRule"/>
</dbReference>
<dbReference type="EMBL" id="JACRIW010000079">
    <property type="protein sequence ID" value="MBI5170027.1"/>
    <property type="molecule type" value="Genomic_DNA"/>
</dbReference>
<dbReference type="Gene3D" id="3.40.50.1470">
    <property type="entry name" value="Peptidyl-tRNA hydrolase"/>
    <property type="match status" value="1"/>
</dbReference>
<dbReference type="InterPro" id="IPR001328">
    <property type="entry name" value="Pept_tRNA_hydro"/>
</dbReference>
<feature type="site" description="Discriminates between blocked and unblocked aminoacyl-tRNA" evidence="4">
    <location>
        <position position="9"/>
    </location>
</feature>
<comment type="similarity">
    <text evidence="4">Belongs to the PTH family.</text>
</comment>
<keyword evidence="4" id="KW-0963">Cytoplasm</keyword>
<accession>A0A933SCI8</accession>
<dbReference type="GO" id="GO:0000049">
    <property type="term" value="F:tRNA binding"/>
    <property type="evidence" value="ECO:0007669"/>
    <property type="project" value="UniProtKB-UniRule"/>
</dbReference>
<keyword evidence="3 4" id="KW-0694">RNA-binding</keyword>
<evidence type="ECO:0000313" key="5">
    <source>
        <dbReference type="EMBL" id="MBI5170027.1"/>
    </source>
</evidence>
<feature type="binding site" evidence="4">
    <location>
        <position position="66"/>
    </location>
    <ligand>
        <name>tRNA</name>
        <dbReference type="ChEBI" id="CHEBI:17843"/>
    </ligand>
</feature>
<sequence>MRMVLGLGNPGEPYARTRHNVAWWVLDQLAARHGATSGERDSRYETRRVRLGGHDVVLMKPLTFMNRSGDAWMQWRERHELDAADLLVVSDDVYLPLGALRLRANGSSGGHRGLESIEGALGHREYARLRFGVGAAESSAELREHVLEEFAPEEAPALEEAVRHAADAVECWVSQGTLAAMNQFNRKVRKEDSES</sequence>
<dbReference type="Proteomes" id="UP000696931">
    <property type="component" value="Unassembled WGS sequence"/>
</dbReference>
<evidence type="ECO:0000256" key="4">
    <source>
        <dbReference type="HAMAP-Rule" id="MF_00083"/>
    </source>
</evidence>